<evidence type="ECO:0000256" key="2">
    <source>
        <dbReference type="SAM" id="MobiDB-lite"/>
    </source>
</evidence>
<gene>
    <name evidence="3" type="ORF">JIN84_09000</name>
</gene>
<dbReference type="EMBL" id="JAENIK010000009">
    <property type="protein sequence ID" value="MBK1815753.1"/>
    <property type="molecule type" value="Genomic_DNA"/>
</dbReference>
<keyword evidence="1" id="KW-0175">Coiled coil</keyword>
<feature type="compositionally biased region" description="Polar residues" evidence="2">
    <location>
        <begin position="17"/>
        <end position="30"/>
    </location>
</feature>
<feature type="region of interest" description="Disordered" evidence="2">
    <location>
        <begin position="1"/>
        <end position="31"/>
    </location>
</feature>
<evidence type="ECO:0000256" key="1">
    <source>
        <dbReference type="SAM" id="Coils"/>
    </source>
</evidence>
<proteinExistence type="predicted"/>
<sequence length="706" mass="78715">MKRKGPDKGSKVRGNPNGKTLSPTSKTVTSEDMLEHMGIVLRLMKDAASTQRHHVSRLRKELGLPPNAALPDAVGDKDGHSRDYFPTVPEIDGDTLKDVERKEAACGLLLEEGSVIAGLRIYRAKAGSGEDDAWLAKSIPVEGGREWVNHNKKLIKERATYSELNRLIVTAGEAIGERKGEDVGRRKEKIRYATSPLKTITARLMPHEAEILFGSLSGNGLDRAMDSLKKDFEHEIGCEVASMAVHRMRNNDLHVHVQYTMVLEVEMPKKAYGPLKNEWEKKAVDCARQSLFAEGKRDFPAAVGKRKKLLIEQGVIPPPPKRTRFEKQKGNRNLKTNSLLGYSFKFKLNMLRAAQAFPEETELAEKIAQRGDKKGDFRDKFLFRTDEEIQAERLDYWLERRWRESVAAEVPEEIRARLPAAALEEARKYAIHGTTQVEAFHLELHRDATEKQLVDSETQLTRILDEAADLEIRMANLAAELQRQNLALDQRVIEVEGRENSVLQSENDAELRGVRAAFGKLFPESAPVANTPEGIIEEIKIGIEDAAQAAVENQMLEALEPPSLEAVAEKMGFGPEPNAEGLFRLPEGGLHPERVLITDRTFVRSFPTLGMDSPQKGEGVVELLATEETRESIKRSRSQLLAQLLKWFPNKAIALANEALGDRAGKFLRELLHLDAPKTPAKKAGLAKKAKDDSPDGNDPSSHEGQ</sequence>
<evidence type="ECO:0000313" key="3">
    <source>
        <dbReference type="EMBL" id="MBK1815753.1"/>
    </source>
</evidence>
<protein>
    <submittedName>
        <fullName evidence="3">Uncharacterized protein</fullName>
    </submittedName>
</protein>
<feature type="coiled-coil region" evidence="1">
    <location>
        <begin position="453"/>
        <end position="498"/>
    </location>
</feature>
<dbReference type="RefSeq" id="WP_200350710.1">
    <property type="nucleotide sequence ID" value="NZ_BAABHZ010000008.1"/>
</dbReference>
<reference evidence="3" key="1">
    <citation type="submission" date="2021-01" db="EMBL/GenBank/DDBJ databases">
        <title>Modified the classification status of verrucomicrobia.</title>
        <authorList>
            <person name="Feng X."/>
        </authorList>
    </citation>
    <scope>NUCLEOTIDE SEQUENCE</scope>
    <source>
        <strain evidence="3">JCM 18052</strain>
    </source>
</reference>
<evidence type="ECO:0000313" key="4">
    <source>
        <dbReference type="Proteomes" id="UP000600139"/>
    </source>
</evidence>
<dbReference type="Proteomes" id="UP000600139">
    <property type="component" value="Unassembled WGS sequence"/>
</dbReference>
<comment type="caution">
    <text evidence="3">The sequence shown here is derived from an EMBL/GenBank/DDBJ whole genome shotgun (WGS) entry which is preliminary data.</text>
</comment>
<feature type="compositionally biased region" description="Basic and acidic residues" evidence="2">
    <location>
        <begin position="1"/>
        <end position="10"/>
    </location>
</feature>
<keyword evidence="4" id="KW-1185">Reference proteome</keyword>
<feature type="region of interest" description="Disordered" evidence="2">
    <location>
        <begin position="678"/>
        <end position="706"/>
    </location>
</feature>
<dbReference type="AlphaFoldDB" id="A0A934VA19"/>
<organism evidence="3 4">
    <name type="scientific">Luteolibacter yonseiensis</name>
    <dbReference type="NCBI Taxonomy" id="1144680"/>
    <lineage>
        <taxon>Bacteria</taxon>
        <taxon>Pseudomonadati</taxon>
        <taxon>Verrucomicrobiota</taxon>
        <taxon>Verrucomicrobiia</taxon>
        <taxon>Verrucomicrobiales</taxon>
        <taxon>Verrucomicrobiaceae</taxon>
        <taxon>Luteolibacter</taxon>
    </lineage>
</organism>
<accession>A0A934VA19</accession>
<name>A0A934VA19_9BACT</name>